<feature type="domain" description="Ketoreductase" evidence="5">
    <location>
        <begin position="7"/>
        <end position="184"/>
    </location>
</feature>
<dbReference type="RefSeq" id="WP_344454513.1">
    <property type="nucleotide sequence ID" value="NZ_BAAATZ010000029.1"/>
</dbReference>
<dbReference type="InterPro" id="IPR036291">
    <property type="entry name" value="NAD(P)-bd_dom_sf"/>
</dbReference>
<evidence type="ECO:0000259" key="5">
    <source>
        <dbReference type="SMART" id="SM00822"/>
    </source>
</evidence>
<proteinExistence type="inferred from homology"/>
<evidence type="ECO:0000256" key="1">
    <source>
        <dbReference type="ARBA" id="ARBA00006484"/>
    </source>
</evidence>
<dbReference type="CDD" id="cd05233">
    <property type="entry name" value="SDR_c"/>
    <property type="match status" value="1"/>
</dbReference>
<evidence type="ECO:0000256" key="2">
    <source>
        <dbReference type="ARBA" id="ARBA00023002"/>
    </source>
</evidence>
<reference evidence="6 7" key="1">
    <citation type="journal article" date="2019" name="Int. J. Syst. Evol. Microbiol.">
        <title>The Global Catalogue of Microorganisms (GCM) 10K type strain sequencing project: providing services to taxonomists for standard genome sequencing and annotation.</title>
        <authorList>
            <consortium name="The Broad Institute Genomics Platform"/>
            <consortium name="The Broad Institute Genome Sequencing Center for Infectious Disease"/>
            <person name="Wu L."/>
            <person name="Ma J."/>
        </authorList>
    </citation>
    <scope>NUCLEOTIDE SEQUENCE [LARGE SCALE GENOMIC DNA]</scope>
    <source>
        <strain evidence="6 7">JCM 8201</strain>
    </source>
</reference>
<evidence type="ECO:0000256" key="3">
    <source>
        <dbReference type="RuleBase" id="RU000363"/>
    </source>
</evidence>
<protein>
    <submittedName>
        <fullName evidence="6">SDR family oxidoreductase</fullName>
    </submittedName>
</protein>
<keyword evidence="2" id="KW-0560">Oxidoreductase</keyword>
<dbReference type="PROSITE" id="PS00061">
    <property type="entry name" value="ADH_SHORT"/>
    <property type="match status" value="1"/>
</dbReference>
<dbReference type="PRINTS" id="PR00081">
    <property type="entry name" value="GDHRDH"/>
</dbReference>
<organism evidence="6 7">
    <name type="scientific">Actinocorallia aurantiaca</name>
    <dbReference type="NCBI Taxonomy" id="46204"/>
    <lineage>
        <taxon>Bacteria</taxon>
        <taxon>Bacillati</taxon>
        <taxon>Actinomycetota</taxon>
        <taxon>Actinomycetes</taxon>
        <taxon>Streptosporangiales</taxon>
        <taxon>Thermomonosporaceae</taxon>
        <taxon>Actinocorallia</taxon>
    </lineage>
</organism>
<gene>
    <name evidence="6" type="ORF">GCM10010439_55770</name>
</gene>
<dbReference type="Proteomes" id="UP001501842">
    <property type="component" value="Unassembled WGS sequence"/>
</dbReference>
<dbReference type="SUPFAM" id="SSF51735">
    <property type="entry name" value="NAD(P)-binding Rossmann-fold domains"/>
    <property type="match status" value="1"/>
</dbReference>
<dbReference type="PANTHER" id="PTHR24322">
    <property type="entry name" value="PKSB"/>
    <property type="match status" value="1"/>
</dbReference>
<dbReference type="InterPro" id="IPR002347">
    <property type="entry name" value="SDR_fam"/>
</dbReference>
<dbReference type="SMART" id="SM00822">
    <property type="entry name" value="PKS_KR"/>
    <property type="match status" value="1"/>
</dbReference>
<dbReference type="EMBL" id="BAAATZ010000029">
    <property type="protein sequence ID" value="GAA2734133.1"/>
    <property type="molecule type" value="Genomic_DNA"/>
</dbReference>
<dbReference type="NCBIfam" id="NF005878">
    <property type="entry name" value="PRK07825.1"/>
    <property type="match status" value="1"/>
</dbReference>
<dbReference type="PANTHER" id="PTHR24322:SF736">
    <property type="entry name" value="RETINOL DEHYDROGENASE 10"/>
    <property type="match status" value="1"/>
</dbReference>
<keyword evidence="7" id="KW-1185">Reference proteome</keyword>
<evidence type="ECO:0000313" key="7">
    <source>
        <dbReference type="Proteomes" id="UP001501842"/>
    </source>
</evidence>
<name>A0ABN3UJL3_9ACTN</name>
<dbReference type="Gene3D" id="3.40.50.720">
    <property type="entry name" value="NAD(P)-binding Rossmann-like Domain"/>
    <property type="match status" value="1"/>
</dbReference>
<evidence type="ECO:0000313" key="6">
    <source>
        <dbReference type="EMBL" id="GAA2734133.1"/>
    </source>
</evidence>
<accession>A0ABN3UJL3</accession>
<dbReference type="Pfam" id="PF00106">
    <property type="entry name" value="adh_short"/>
    <property type="match status" value="1"/>
</dbReference>
<feature type="region of interest" description="Disordered" evidence="4">
    <location>
        <begin position="244"/>
        <end position="269"/>
    </location>
</feature>
<comment type="caution">
    <text evidence="6">The sequence shown here is derived from an EMBL/GenBank/DDBJ whole genome shotgun (WGS) entry which is preliminary data.</text>
</comment>
<comment type="similarity">
    <text evidence="1 3">Belongs to the short-chain dehydrogenases/reductases (SDR) family.</text>
</comment>
<dbReference type="PRINTS" id="PR00080">
    <property type="entry name" value="SDRFAMILY"/>
</dbReference>
<feature type="compositionally biased region" description="Basic and acidic residues" evidence="4">
    <location>
        <begin position="251"/>
        <end position="269"/>
    </location>
</feature>
<sequence>MIGLRGAVVCVTGGARGIGRSTAAALAARGARVWIGDIDADAANATAAELGVNGRHLDVTDADLFARFLDAARADGPIDMLVNNAGVQRMGPFAQQSLTGLHREVAINLTGVINGMHLVLPGMIERDRGHIVNVASMAAKVTTPGMAVYSATKFAVAALSRAVRAELQGTGVTLTTIMPTATHTELTSGVSLDLLPTRQPEDIAAAIVASARHGRREVTVPRWLAPFGAIEEAVPEPVLEALKRAATRHRPPGDYDPDQRKAYLDRLDP</sequence>
<evidence type="ECO:0000256" key="4">
    <source>
        <dbReference type="SAM" id="MobiDB-lite"/>
    </source>
</evidence>
<dbReference type="InterPro" id="IPR020904">
    <property type="entry name" value="Sc_DH/Rdtase_CS"/>
</dbReference>
<dbReference type="InterPro" id="IPR057326">
    <property type="entry name" value="KR_dom"/>
</dbReference>